<dbReference type="STRING" id="1802557.A3A20_01680"/>
<dbReference type="NCBIfam" id="TIGR00225">
    <property type="entry name" value="prc"/>
    <property type="match status" value="1"/>
</dbReference>
<dbReference type="Proteomes" id="UP000178946">
    <property type="component" value="Unassembled WGS sequence"/>
</dbReference>
<dbReference type="PANTHER" id="PTHR32060">
    <property type="entry name" value="TAIL-SPECIFIC PROTEASE"/>
    <property type="match status" value="1"/>
</dbReference>
<evidence type="ECO:0000313" key="9">
    <source>
        <dbReference type="Proteomes" id="UP000178946"/>
    </source>
</evidence>
<name>A0A1F8DSN3_9BACT</name>
<keyword evidence="2 5" id="KW-0645">Protease</keyword>
<keyword evidence="6" id="KW-1133">Transmembrane helix</keyword>
<dbReference type="Gene3D" id="3.90.226.10">
    <property type="entry name" value="2-enoyl-CoA Hydratase, Chain A, domain 1"/>
    <property type="match status" value="1"/>
</dbReference>
<dbReference type="Gene3D" id="3.30.750.44">
    <property type="match status" value="1"/>
</dbReference>
<dbReference type="Pfam" id="PF17820">
    <property type="entry name" value="PDZ_6"/>
    <property type="match status" value="1"/>
</dbReference>
<evidence type="ECO:0000256" key="6">
    <source>
        <dbReference type="SAM" id="Phobius"/>
    </source>
</evidence>
<dbReference type="CDD" id="cd06782">
    <property type="entry name" value="cpPDZ_CPP-like"/>
    <property type="match status" value="1"/>
</dbReference>
<reference evidence="8 9" key="1">
    <citation type="journal article" date="2016" name="Nat. Commun.">
        <title>Thousands of microbial genomes shed light on interconnected biogeochemical processes in an aquifer system.</title>
        <authorList>
            <person name="Anantharaman K."/>
            <person name="Brown C.T."/>
            <person name="Hug L.A."/>
            <person name="Sharon I."/>
            <person name="Castelle C.J."/>
            <person name="Probst A.J."/>
            <person name="Thomas B.C."/>
            <person name="Singh A."/>
            <person name="Wilkins M.J."/>
            <person name="Karaoz U."/>
            <person name="Brodie E.L."/>
            <person name="Williams K.H."/>
            <person name="Hubbard S.S."/>
            <person name="Banfield J.F."/>
        </authorList>
    </citation>
    <scope>NUCLEOTIDE SEQUENCE [LARGE SCALE GENOMIC DNA]</scope>
</reference>
<evidence type="ECO:0000259" key="7">
    <source>
        <dbReference type="PROSITE" id="PS50106"/>
    </source>
</evidence>
<dbReference type="CDD" id="cd07560">
    <property type="entry name" value="Peptidase_S41_CPP"/>
    <property type="match status" value="1"/>
</dbReference>
<dbReference type="GO" id="GO:0007165">
    <property type="term" value="P:signal transduction"/>
    <property type="evidence" value="ECO:0007669"/>
    <property type="project" value="TreeGrafter"/>
</dbReference>
<evidence type="ECO:0000256" key="3">
    <source>
        <dbReference type="ARBA" id="ARBA00022801"/>
    </source>
</evidence>
<dbReference type="InterPro" id="IPR036034">
    <property type="entry name" value="PDZ_sf"/>
</dbReference>
<dbReference type="SUPFAM" id="SSF50156">
    <property type="entry name" value="PDZ domain-like"/>
    <property type="match status" value="1"/>
</dbReference>
<dbReference type="GO" id="GO:0008236">
    <property type="term" value="F:serine-type peptidase activity"/>
    <property type="evidence" value="ECO:0007669"/>
    <property type="project" value="UniProtKB-KW"/>
</dbReference>
<evidence type="ECO:0000256" key="5">
    <source>
        <dbReference type="RuleBase" id="RU004404"/>
    </source>
</evidence>
<dbReference type="InterPro" id="IPR004447">
    <property type="entry name" value="Peptidase_S41A"/>
</dbReference>
<dbReference type="SMART" id="SM00228">
    <property type="entry name" value="PDZ"/>
    <property type="match status" value="1"/>
</dbReference>
<feature type="transmembrane region" description="Helical" evidence="6">
    <location>
        <begin position="6"/>
        <end position="27"/>
    </location>
</feature>
<evidence type="ECO:0000256" key="1">
    <source>
        <dbReference type="ARBA" id="ARBA00009179"/>
    </source>
</evidence>
<organism evidence="8 9">
    <name type="scientific">Candidatus Wolfebacteria bacterium RIFCSPLOWO2_01_FULL_45_19</name>
    <dbReference type="NCBI Taxonomy" id="1802557"/>
    <lineage>
        <taxon>Bacteria</taxon>
        <taxon>Candidatus Wolfeibacteriota</taxon>
    </lineage>
</organism>
<keyword evidence="6" id="KW-0812">Transmembrane</keyword>
<dbReference type="Pfam" id="PF03572">
    <property type="entry name" value="Peptidase_S41"/>
    <property type="match status" value="1"/>
</dbReference>
<feature type="domain" description="PDZ" evidence="7">
    <location>
        <begin position="105"/>
        <end position="187"/>
    </location>
</feature>
<protein>
    <recommendedName>
        <fullName evidence="7">PDZ domain-containing protein</fullName>
    </recommendedName>
</protein>
<dbReference type="Gene3D" id="2.30.42.10">
    <property type="match status" value="1"/>
</dbReference>
<dbReference type="PROSITE" id="PS50106">
    <property type="entry name" value="PDZ"/>
    <property type="match status" value="1"/>
</dbReference>
<evidence type="ECO:0000256" key="2">
    <source>
        <dbReference type="ARBA" id="ARBA00022670"/>
    </source>
</evidence>
<dbReference type="InterPro" id="IPR029045">
    <property type="entry name" value="ClpP/crotonase-like_dom_sf"/>
</dbReference>
<keyword evidence="4 5" id="KW-0720">Serine protease</keyword>
<dbReference type="InterPro" id="IPR001478">
    <property type="entry name" value="PDZ"/>
</dbReference>
<gene>
    <name evidence="8" type="ORF">A3A20_01680</name>
</gene>
<evidence type="ECO:0000313" key="8">
    <source>
        <dbReference type="EMBL" id="OGM91630.1"/>
    </source>
</evidence>
<keyword evidence="3 5" id="KW-0378">Hydrolase</keyword>
<comment type="caution">
    <text evidence="8">The sequence shown here is derived from an EMBL/GenBank/DDBJ whole genome shotgun (WGS) entry which is preliminary data.</text>
</comment>
<dbReference type="GO" id="GO:0006508">
    <property type="term" value="P:proteolysis"/>
    <property type="evidence" value="ECO:0007669"/>
    <property type="project" value="UniProtKB-KW"/>
</dbReference>
<dbReference type="FunFam" id="2.30.42.10:FF:000063">
    <property type="entry name" value="Peptidase, S41 family"/>
    <property type="match status" value="1"/>
</dbReference>
<comment type="similarity">
    <text evidence="1 5">Belongs to the peptidase S41A family.</text>
</comment>
<dbReference type="AlphaFoldDB" id="A0A1F8DSN3"/>
<dbReference type="EMBL" id="MGIR01000001">
    <property type="protein sequence ID" value="OGM91630.1"/>
    <property type="molecule type" value="Genomic_DNA"/>
</dbReference>
<dbReference type="SUPFAM" id="SSF52096">
    <property type="entry name" value="ClpP/crotonase"/>
    <property type="match status" value="1"/>
</dbReference>
<dbReference type="InterPro" id="IPR005151">
    <property type="entry name" value="Tail-specific_protease"/>
</dbReference>
<dbReference type="GO" id="GO:0030288">
    <property type="term" value="C:outer membrane-bounded periplasmic space"/>
    <property type="evidence" value="ECO:0007669"/>
    <property type="project" value="TreeGrafter"/>
</dbReference>
<keyword evidence="6" id="KW-0472">Membrane</keyword>
<dbReference type="PANTHER" id="PTHR32060:SF30">
    <property type="entry name" value="CARBOXY-TERMINAL PROCESSING PROTEASE CTPA"/>
    <property type="match status" value="1"/>
</dbReference>
<evidence type="ECO:0000256" key="4">
    <source>
        <dbReference type="ARBA" id="ARBA00022825"/>
    </source>
</evidence>
<accession>A0A1F8DSN3</accession>
<proteinExistence type="inferred from homology"/>
<sequence length="412" mass="45669">MPHKILKIIVVAAIFVFVGFAVFNLGADYGKKRGRTIIVEGVKNIELSENVSADFGLFWEAWNQLKEFHIRGEEISEEDFIYGAIEGLVESLDDSYSVFLNPSDADKFQEDINGSFSGIGAEIGIREKRLLVISPLKDSPAERAGLKSGDFILQIDETLSDGLSLDEAVKRIRGERGTSVTLLISREKFTEPREFKITREDIVVPTLDWEIKDGGIMYVQLYSFNQNASLAFYDAMIPALQRGIRGIVLDLRNNPGGFLEVSVDLAGWFLERGQLVVAEEWRMGEKLELFAHGNEALKRIPVVALVNEGSASASEILAGALRDQREIKLVGAKTFGKGTVQQIKDLSDGSIIKLTVAHWLLPSGLLIEGNGLVPDYEVEFKELNGDTDTQLEKAFEVLKAEIASSRTIFLLQ</sequence>
<dbReference type="SMART" id="SM00245">
    <property type="entry name" value="TSPc"/>
    <property type="match status" value="1"/>
</dbReference>
<dbReference type="GO" id="GO:0004175">
    <property type="term" value="F:endopeptidase activity"/>
    <property type="evidence" value="ECO:0007669"/>
    <property type="project" value="TreeGrafter"/>
</dbReference>
<dbReference type="InterPro" id="IPR041489">
    <property type="entry name" value="PDZ_6"/>
</dbReference>